<feature type="domain" description="Apple" evidence="8">
    <location>
        <begin position="358"/>
        <end position="439"/>
    </location>
</feature>
<keyword evidence="2" id="KW-0713">Self-incompatibility</keyword>
<accession>A0A3P6A3C2</accession>
<dbReference type="PROSITE" id="PS50927">
    <property type="entry name" value="BULB_LECTIN"/>
    <property type="match status" value="1"/>
</dbReference>
<evidence type="ECO:0000259" key="8">
    <source>
        <dbReference type="PROSITE" id="PS50948"/>
    </source>
</evidence>
<dbReference type="PANTHER" id="PTHR32444:SF89">
    <property type="entry name" value="S GLYCOPROTEIN"/>
    <property type="match status" value="1"/>
</dbReference>
<evidence type="ECO:0000256" key="3">
    <source>
        <dbReference type="ARBA" id="ARBA00022729"/>
    </source>
</evidence>
<protein>
    <submittedName>
        <fullName evidence="9">Uncharacterized protein</fullName>
    </submittedName>
</protein>
<gene>
    <name evidence="10" type="ORF">BRAA03T12901Z</name>
    <name evidence="9" type="ORF">BRAPAZ1V2_A03P37480.2</name>
</gene>
<sequence length="446" mass="50693">MKGVIPNYHHSYTFFFVILVLFPHAFSTNTLSSNEALTISSNKTLVSPGDVFELGFFKTATKNSQDGSTDRWYLGIWYKTTSDKRTYVWVANRDNPLRNSMGTLKISHASLVLLDQSDTTVWSTNLTGVAHLPVTAELLANGNFVLRDSKTNDLDRFMWQSFDFPVDTLLPEMKLGRKHKSSEKEKILTSWKSPTDPSSGDYSLILETEGFLHEFYLFKNEFKVYRTGPWNGVRFNGIPKKMQNWSYIDNSFIDNNEEVAYTFKVHNNNNMIHSRFRMSSTGYLQVITWTKTVPQRNMFWSFPEDTCDLYKVCGPYAYCDMHTSPTCNCIKGFVPKNAGRWDLRDMSGGCVRSSKLSCGEGDGFLRMSQMKLPETSEALVEKRIGLKECREKCVRDCNCTGYANMDIMNGGSGCVTWTGELVDMRKYDAGGQDLYVKVAEASLVPS</sequence>
<evidence type="ECO:0000256" key="4">
    <source>
        <dbReference type="ARBA" id="ARBA00023157"/>
    </source>
</evidence>
<keyword evidence="4" id="KW-1015">Disulfide bond</keyword>
<dbReference type="SMART" id="SM00108">
    <property type="entry name" value="B_lectin"/>
    <property type="match status" value="1"/>
</dbReference>
<dbReference type="InterPro" id="IPR003609">
    <property type="entry name" value="Pan_app"/>
</dbReference>
<dbReference type="Pfam" id="PF01453">
    <property type="entry name" value="B_lectin"/>
    <property type="match status" value="1"/>
</dbReference>
<feature type="signal peptide" evidence="6">
    <location>
        <begin position="1"/>
        <end position="27"/>
    </location>
</feature>
<name>A0A3P6A3C2_BRACM</name>
<dbReference type="InterPro" id="IPR000858">
    <property type="entry name" value="S_locus_glycoprot_dom"/>
</dbReference>
<dbReference type="PANTHER" id="PTHR32444">
    <property type="entry name" value="BULB-TYPE LECTIN DOMAIN-CONTAINING PROTEIN"/>
    <property type="match status" value="1"/>
</dbReference>
<dbReference type="Gramene" id="A03p37480.2_BraZ1">
    <property type="protein sequence ID" value="A03p37480.2_BraZ1.CDS.1"/>
    <property type="gene ID" value="A03g37480.2_BraZ1"/>
</dbReference>
<dbReference type="CDD" id="cd00028">
    <property type="entry name" value="B_lectin"/>
    <property type="match status" value="1"/>
</dbReference>
<comment type="function">
    <text evidence="1">Involved in sporophytic self-incompatibility system (the inability of flowering plants to achieve self-fertilization).</text>
</comment>
<evidence type="ECO:0000256" key="5">
    <source>
        <dbReference type="ARBA" id="ARBA00023180"/>
    </source>
</evidence>
<dbReference type="EMBL" id="LR031572">
    <property type="protein sequence ID" value="VDC81683.1"/>
    <property type="molecule type" value="Genomic_DNA"/>
</dbReference>
<dbReference type="Pfam" id="PF00954">
    <property type="entry name" value="S_locus_glycop"/>
    <property type="match status" value="1"/>
</dbReference>
<feature type="chain" id="PRO_5039861466" evidence="6">
    <location>
        <begin position="28"/>
        <end position="446"/>
    </location>
</feature>
<keyword evidence="3 6" id="KW-0732">Signal</keyword>
<evidence type="ECO:0000256" key="1">
    <source>
        <dbReference type="ARBA" id="ARBA00003061"/>
    </source>
</evidence>
<dbReference type="InterPro" id="IPR001480">
    <property type="entry name" value="Bulb-type_lectin_dom"/>
</dbReference>
<organism evidence="10">
    <name type="scientific">Brassica campestris</name>
    <name type="common">Field mustard</name>
    <dbReference type="NCBI Taxonomy" id="3711"/>
    <lineage>
        <taxon>Eukaryota</taxon>
        <taxon>Viridiplantae</taxon>
        <taxon>Streptophyta</taxon>
        <taxon>Embryophyta</taxon>
        <taxon>Tracheophyta</taxon>
        <taxon>Spermatophyta</taxon>
        <taxon>Magnoliopsida</taxon>
        <taxon>eudicotyledons</taxon>
        <taxon>Gunneridae</taxon>
        <taxon>Pentapetalae</taxon>
        <taxon>rosids</taxon>
        <taxon>malvids</taxon>
        <taxon>Brassicales</taxon>
        <taxon>Brassicaceae</taxon>
        <taxon>Brassiceae</taxon>
        <taxon>Brassica</taxon>
    </lineage>
</organism>
<evidence type="ECO:0000256" key="2">
    <source>
        <dbReference type="ARBA" id="ARBA00022471"/>
    </source>
</evidence>
<dbReference type="InterPro" id="IPR035446">
    <property type="entry name" value="SLSG/EP1"/>
</dbReference>
<proteinExistence type="predicted"/>
<dbReference type="EMBL" id="LS974619">
    <property type="protein sequence ID" value="CAG7882405.1"/>
    <property type="molecule type" value="Genomic_DNA"/>
</dbReference>
<dbReference type="GO" id="GO:0060320">
    <property type="term" value="P:rejection of self pollen"/>
    <property type="evidence" value="ECO:0007669"/>
    <property type="project" value="UniProtKB-KW"/>
</dbReference>
<evidence type="ECO:0000313" key="10">
    <source>
        <dbReference type="EMBL" id="VDC81683.1"/>
    </source>
</evidence>
<dbReference type="InterPro" id="IPR036426">
    <property type="entry name" value="Bulb-type_lectin_dom_sf"/>
</dbReference>
<evidence type="ECO:0000259" key="7">
    <source>
        <dbReference type="PROSITE" id="PS50927"/>
    </source>
</evidence>
<dbReference type="Pfam" id="PF08276">
    <property type="entry name" value="PAN_2"/>
    <property type="match status" value="1"/>
</dbReference>
<reference evidence="10" key="1">
    <citation type="submission" date="2018-11" db="EMBL/GenBank/DDBJ databases">
        <authorList>
            <consortium name="Genoscope - CEA"/>
            <person name="William W."/>
        </authorList>
    </citation>
    <scope>NUCLEOTIDE SEQUENCE</scope>
</reference>
<dbReference type="CDD" id="cd01098">
    <property type="entry name" value="PAN_AP_plant"/>
    <property type="match status" value="1"/>
</dbReference>
<dbReference type="Gene3D" id="3.50.4.10">
    <property type="entry name" value="Hepatocyte Growth Factor"/>
    <property type="match status" value="1"/>
</dbReference>
<dbReference type="PIRSF" id="PIRSF002686">
    <property type="entry name" value="SLG"/>
    <property type="match status" value="1"/>
</dbReference>
<evidence type="ECO:0000256" key="6">
    <source>
        <dbReference type="SAM" id="SignalP"/>
    </source>
</evidence>
<feature type="domain" description="Bulb-type lectin" evidence="7">
    <location>
        <begin position="30"/>
        <end position="159"/>
    </location>
</feature>
<dbReference type="SUPFAM" id="SSF51110">
    <property type="entry name" value="alpha-D-mannose-specific plant lectins"/>
    <property type="match status" value="1"/>
</dbReference>
<dbReference type="AlphaFoldDB" id="A0A3P6A3C2"/>
<dbReference type="Proteomes" id="UP000694005">
    <property type="component" value="Chromosome A03"/>
</dbReference>
<evidence type="ECO:0000313" key="9">
    <source>
        <dbReference type="EMBL" id="CAG7882405.1"/>
    </source>
</evidence>
<dbReference type="Gene3D" id="2.90.10.10">
    <property type="entry name" value="Bulb-type lectin domain"/>
    <property type="match status" value="1"/>
</dbReference>
<keyword evidence="5" id="KW-0325">Glycoprotein</keyword>
<dbReference type="SMART" id="SM00473">
    <property type="entry name" value="PAN_AP"/>
    <property type="match status" value="1"/>
</dbReference>
<dbReference type="PROSITE" id="PS50948">
    <property type="entry name" value="PAN"/>
    <property type="match status" value="1"/>
</dbReference>